<evidence type="ECO:0000256" key="1">
    <source>
        <dbReference type="SAM" id="Phobius"/>
    </source>
</evidence>
<accession>A0A7I8KSF1</accession>
<protein>
    <submittedName>
        <fullName evidence="2">Uncharacterized protein</fullName>
    </submittedName>
</protein>
<feature type="transmembrane region" description="Helical" evidence="1">
    <location>
        <begin position="12"/>
        <end position="32"/>
    </location>
</feature>
<keyword evidence="3" id="KW-1185">Reference proteome</keyword>
<proteinExistence type="predicted"/>
<organism evidence="2 3">
    <name type="scientific">Spirodela intermedia</name>
    <name type="common">Intermediate duckweed</name>
    <dbReference type="NCBI Taxonomy" id="51605"/>
    <lineage>
        <taxon>Eukaryota</taxon>
        <taxon>Viridiplantae</taxon>
        <taxon>Streptophyta</taxon>
        <taxon>Embryophyta</taxon>
        <taxon>Tracheophyta</taxon>
        <taxon>Spermatophyta</taxon>
        <taxon>Magnoliopsida</taxon>
        <taxon>Liliopsida</taxon>
        <taxon>Araceae</taxon>
        <taxon>Lemnoideae</taxon>
        <taxon>Spirodela</taxon>
    </lineage>
</organism>
<evidence type="ECO:0000313" key="3">
    <source>
        <dbReference type="Proteomes" id="UP000663760"/>
    </source>
</evidence>
<sequence length="41" mass="4728">MLKHQNSKGKASHLAYVLMNLTTIIGILYHPLQTRLLCRSY</sequence>
<dbReference type="AlphaFoldDB" id="A0A7I8KSF1"/>
<keyword evidence="1" id="KW-0472">Membrane</keyword>
<evidence type="ECO:0000313" key="2">
    <source>
        <dbReference type="EMBL" id="CAA7400720.1"/>
    </source>
</evidence>
<dbReference type="Proteomes" id="UP000663760">
    <property type="component" value="Chromosome 8"/>
</dbReference>
<reference evidence="2" key="1">
    <citation type="submission" date="2020-02" db="EMBL/GenBank/DDBJ databases">
        <authorList>
            <person name="Scholz U."/>
            <person name="Mascher M."/>
            <person name="Fiebig A."/>
        </authorList>
    </citation>
    <scope>NUCLEOTIDE SEQUENCE</scope>
</reference>
<dbReference type="EMBL" id="LR746271">
    <property type="protein sequence ID" value="CAA7400720.1"/>
    <property type="molecule type" value="Genomic_DNA"/>
</dbReference>
<gene>
    <name evidence="2" type="ORF">SI8410_08011398</name>
</gene>
<keyword evidence="1" id="KW-0812">Transmembrane</keyword>
<name>A0A7I8KSF1_SPIIN</name>
<keyword evidence="1" id="KW-1133">Transmembrane helix</keyword>